<dbReference type="Proteomes" id="UP000316759">
    <property type="component" value="Unassembled WGS sequence"/>
</dbReference>
<comment type="caution">
    <text evidence="7">The sequence shown here is derived from an EMBL/GenBank/DDBJ whole genome shotgun (WGS) entry which is preliminary data.</text>
</comment>
<dbReference type="STRING" id="46835.A0A504YVS5"/>
<keyword evidence="5" id="KW-0969">Cilium</keyword>
<evidence type="ECO:0000256" key="5">
    <source>
        <dbReference type="ARBA" id="ARBA00023069"/>
    </source>
</evidence>
<dbReference type="EMBL" id="SUNJ01007522">
    <property type="protein sequence ID" value="TPP61918.1"/>
    <property type="molecule type" value="Genomic_DNA"/>
</dbReference>
<dbReference type="OrthoDB" id="300500at2759"/>
<evidence type="ECO:0000256" key="3">
    <source>
        <dbReference type="ARBA" id="ARBA00022737"/>
    </source>
</evidence>
<evidence type="ECO:0000256" key="4">
    <source>
        <dbReference type="ARBA" id="ARBA00022846"/>
    </source>
</evidence>
<dbReference type="AlphaFoldDB" id="A0A504YVS5"/>
<gene>
    <name evidence="7" type="ORF">FGIG_02892</name>
</gene>
<evidence type="ECO:0000256" key="6">
    <source>
        <dbReference type="ARBA" id="ARBA00023273"/>
    </source>
</evidence>
<protein>
    <recommendedName>
        <fullName evidence="2">MORN repeat-containing protein 5</fullName>
    </recommendedName>
</protein>
<dbReference type="SUPFAM" id="SSF82185">
    <property type="entry name" value="Histone H3 K4-specific methyltransferase SET7/9 N-terminal domain"/>
    <property type="match status" value="1"/>
</dbReference>
<sequence>MEYTGDAYQGEYFKERIEGHGAYTLPTGTRYEGGFRDGMFHGEGTLFFTSGTKYVATWNKGHPENGRLIFVDGLEYEEGSHYCDEFDRRFYTERCHGLKPAGRSQLVDKEQPRTIPEGCYDTGDGFYNPITRTVTDYEGNFLRNTNTDEHAWITEKCRKAWDEFVGPEKDYTIQETERPPY</sequence>
<evidence type="ECO:0000313" key="7">
    <source>
        <dbReference type="EMBL" id="TPP61918.1"/>
    </source>
</evidence>
<reference evidence="7 8" key="1">
    <citation type="submission" date="2019-04" db="EMBL/GenBank/DDBJ databases">
        <title>Annotation for the trematode Fasciola gigantica.</title>
        <authorList>
            <person name="Choi Y.-J."/>
        </authorList>
    </citation>
    <scope>NUCLEOTIDE SEQUENCE [LARGE SCALE GENOMIC DNA]</scope>
    <source>
        <strain evidence="7">Uganda_cow_1</strain>
    </source>
</reference>
<evidence type="ECO:0000256" key="2">
    <source>
        <dbReference type="ARBA" id="ARBA00016322"/>
    </source>
</evidence>
<keyword evidence="3" id="KW-0677">Repeat</keyword>
<accession>A0A504YVS5</accession>
<evidence type="ECO:0000313" key="8">
    <source>
        <dbReference type="Proteomes" id="UP000316759"/>
    </source>
</evidence>
<dbReference type="GO" id="GO:0031514">
    <property type="term" value="C:motile cilium"/>
    <property type="evidence" value="ECO:0007669"/>
    <property type="project" value="UniProtKB-SubCell"/>
</dbReference>
<dbReference type="Gene3D" id="2.20.110.10">
    <property type="entry name" value="Histone H3 K4-specific methyltransferase SET7/9 N-terminal domain"/>
    <property type="match status" value="1"/>
</dbReference>
<comment type="subcellular location">
    <subcellularLocation>
        <location evidence="1">Cell projection</location>
        <location evidence="1">Cilium</location>
        <location evidence="1">Flagellum</location>
    </subcellularLocation>
</comment>
<dbReference type="PANTHER" id="PTHR46437:SF1">
    <property type="entry name" value="MORN REPEAT-CONTAINING PROTEIN 5"/>
    <property type="match status" value="1"/>
</dbReference>
<organism evidence="7 8">
    <name type="scientific">Fasciola gigantica</name>
    <name type="common">Giant liver fluke</name>
    <dbReference type="NCBI Taxonomy" id="46835"/>
    <lineage>
        <taxon>Eukaryota</taxon>
        <taxon>Metazoa</taxon>
        <taxon>Spiralia</taxon>
        <taxon>Lophotrochozoa</taxon>
        <taxon>Platyhelminthes</taxon>
        <taxon>Trematoda</taxon>
        <taxon>Digenea</taxon>
        <taxon>Plagiorchiida</taxon>
        <taxon>Echinostomata</taxon>
        <taxon>Echinostomatoidea</taxon>
        <taxon>Fasciolidae</taxon>
        <taxon>Fasciola</taxon>
    </lineage>
</organism>
<keyword evidence="6" id="KW-0966">Cell projection</keyword>
<dbReference type="InterPro" id="IPR042814">
    <property type="entry name" value="Morn5"/>
</dbReference>
<keyword evidence="4" id="KW-0282">Flagellum</keyword>
<evidence type="ECO:0000256" key="1">
    <source>
        <dbReference type="ARBA" id="ARBA00004230"/>
    </source>
</evidence>
<dbReference type="InterPro" id="IPR003409">
    <property type="entry name" value="MORN"/>
</dbReference>
<name>A0A504YVS5_FASGI</name>
<keyword evidence="8" id="KW-1185">Reference proteome</keyword>
<proteinExistence type="predicted"/>
<dbReference type="Pfam" id="PF02493">
    <property type="entry name" value="MORN"/>
    <property type="match status" value="2"/>
</dbReference>
<dbReference type="PANTHER" id="PTHR46437">
    <property type="entry name" value="MORN REPEAT-CONTAINING PROTEIN 5"/>
    <property type="match status" value="1"/>
</dbReference>
<dbReference type="SMART" id="SM00698">
    <property type="entry name" value="MORN"/>
    <property type="match status" value="2"/>
</dbReference>